<dbReference type="Proteomes" id="UP000027064">
    <property type="component" value="Unassembled WGS sequence"/>
</dbReference>
<accession>A0A066WU50</accession>
<evidence type="ECO:0000313" key="2">
    <source>
        <dbReference type="Proteomes" id="UP000027064"/>
    </source>
</evidence>
<evidence type="ECO:0000313" key="1">
    <source>
        <dbReference type="EMBL" id="KDN54484.1"/>
    </source>
</evidence>
<proteinExistence type="predicted"/>
<reference evidence="1 2" key="1">
    <citation type="submission" date="2014-05" db="EMBL/GenBank/DDBJ databases">
        <title>Genome Sequence of Flavobacterium sp. EM1321.</title>
        <authorList>
            <person name="Shin S.-K."/>
            <person name="Yi H."/>
        </authorList>
    </citation>
    <scope>NUCLEOTIDE SEQUENCE [LARGE SCALE GENOMIC DNA]</scope>
    <source>
        <strain evidence="1 2">EM1321</strain>
    </source>
</reference>
<organism evidence="1 2">
    <name type="scientific">Flavobacterium seoulense</name>
    <dbReference type="NCBI Taxonomy" id="1492738"/>
    <lineage>
        <taxon>Bacteria</taxon>
        <taxon>Pseudomonadati</taxon>
        <taxon>Bacteroidota</taxon>
        <taxon>Flavobacteriia</taxon>
        <taxon>Flavobacteriales</taxon>
        <taxon>Flavobacteriaceae</taxon>
        <taxon>Flavobacterium</taxon>
    </lineage>
</organism>
<dbReference type="PATRIC" id="fig|1492738.3.peg.2433"/>
<dbReference type="EMBL" id="JNCA01000022">
    <property type="protein sequence ID" value="KDN54484.1"/>
    <property type="molecule type" value="Genomic_DNA"/>
</dbReference>
<sequence length="97" mass="11260">MGVAELKHKIQMQIENADERLLRIVSSVFDNYLEDTAFTDNQNNIVSEPIVAYDSTGKPLTLNQYNQEIDKGIEDFKNGRFISQEDLENEIDSWYNE</sequence>
<protein>
    <submittedName>
        <fullName evidence="1">Uncharacterized protein</fullName>
    </submittedName>
</protein>
<dbReference type="STRING" id="1492738.FEM21_24460"/>
<keyword evidence="2" id="KW-1185">Reference proteome</keyword>
<dbReference type="AlphaFoldDB" id="A0A066WU50"/>
<comment type="caution">
    <text evidence="1">The sequence shown here is derived from an EMBL/GenBank/DDBJ whole genome shotgun (WGS) entry which is preliminary data.</text>
</comment>
<gene>
    <name evidence="1" type="ORF">FEM21_24460</name>
</gene>
<dbReference type="eggNOG" id="ENOG502ZE4C">
    <property type="taxonomic scope" value="Bacteria"/>
</dbReference>
<dbReference type="RefSeq" id="WP_035660660.1">
    <property type="nucleotide sequence ID" value="NZ_JNCA01000022.1"/>
</dbReference>
<name>A0A066WU50_9FLAO</name>
<dbReference type="OrthoDB" id="981796at2"/>